<reference evidence="9 10" key="1">
    <citation type="journal article" date="2013" name="Antonie Van Leeuwenhoek">
        <title>Paracoccus zhejiangensis sp. nov., isolated from activated sludge in wastewater-treatment system.</title>
        <authorList>
            <person name="Wu Z.G."/>
            <person name="Zhang D.F."/>
            <person name="Liu Y.L."/>
            <person name="Wang F."/>
            <person name="Jiang X."/>
            <person name="Li C."/>
            <person name="Li S.P."/>
            <person name="Hong Q."/>
            <person name="Li W.J."/>
        </authorList>
    </citation>
    <scope>NUCLEOTIDE SEQUENCE [LARGE SCALE GENOMIC DNA]</scope>
    <source>
        <strain evidence="9 10">J6</strain>
        <plasmid evidence="10">Plasmid ppz03</plasmid>
    </source>
</reference>
<dbReference type="Pfam" id="PF02534">
    <property type="entry name" value="T4SS-DNA_transf"/>
    <property type="match status" value="1"/>
</dbReference>
<evidence type="ECO:0000256" key="3">
    <source>
        <dbReference type="ARBA" id="ARBA00022475"/>
    </source>
</evidence>
<feature type="transmembrane region" description="Helical" evidence="8">
    <location>
        <begin position="62"/>
        <end position="81"/>
    </location>
</feature>
<comment type="similarity">
    <text evidence="2">Belongs to the VirD4/TraG family.</text>
</comment>
<evidence type="ECO:0000256" key="1">
    <source>
        <dbReference type="ARBA" id="ARBA00004651"/>
    </source>
</evidence>
<dbReference type="EMBL" id="CP025433">
    <property type="protein sequence ID" value="AUH66956.1"/>
    <property type="molecule type" value="Genomic_DNA"/>
</dbReference>
<dbReference type="GO" id="GO:0005886">
    <property type="term" value="C:plasma membrane"/>
    <property type="evidence" value="ECO:0007669"/>
    <property type="project" value="UniProtKB-SubCell"/>
</dbReference>
<dbReference type="RefSeq" id="WP_101754907.1">
    <property type="nucleotide sequence ID" value="NZ_CP025433.1"/>
</dbReference>
<dbReference type="InterPro" id="IPR051539">
    <property type="entry name" value="T4SS-coupling_protein"/>
</dbReference>
<dbReference type="SUPFAM" id="SSF52540">
    <property type="entry name" value="P-loop containing nucleoside triphosphate hydrolases"/>
    <property type="match status" value="1"/>
</dbReference>
<keyword evidence="10" id="KW-1185">Reference proteome</keyword>
<feature type="region of interest" description="Disordered" evidence="7">
    <location>
        <begin position="607"/>
        <end position="640"/>
    </location>
</feature>
<dbReference type="KEGG" id="pzh:CX676_21920"/>
<dbReference type="Gene3D" id="3.40.50.300">
    <property type="entry name" value="P-loop containing nucleotide triphosphate hydrolases"/>
    <property type="match status" value="1"/>
</dbReference>
<organism evidence="9 10">
    <name type="scientific">Paracoccus zhejiangensis</name>
    <dbReference type="NCBI Taxonomy" id="1077935"/>
    <lineage>
        <taxon>Bacteria</taxon>
        <taxon>Pseudomonadati</taxon>
        <taxon>Pseudomonadota</taxon>
        <taxon>Alphaproteobacteria</taxon>
        <taxon>Rhodobacterales</taxon>
        <taxon>Paracoccaceae</taxon>
        <taxon>Paracoccus</taxon>
    </lineage>
</organism>
<feature type="compositionally biased region" description="Basic and acidic residues" evidence="7">
    <location>
        <begin position="616"/>
        <end position="640"/>
    </location>
</feature>
<evidence type="ECO:0000256" key="6">
    <source>
        <dbReference type="ARBA" id="ARBA00023136"/>
    </source>
</evidence>
<evidence type="ECO:0000256" key="8">
    <source>
        <dbReference type="SAM" id="Phobius"/>
    </source>
</evidence>
<keyword evidence="9" id="KW-0614">Plasmid</keyword>
<keyword evidence="6 8" id="KW-0472">Membrane</keyword>
<evidence type="ECO:0000256" key="5">
    <source>
        <dbReference type="ARBA" id="ARBA00022989"/>
    </source>
</evidence>
<evidence type="ECO:0000256" key="2">
    <source>
        <dbReference type="ARBA" id="ARBA00008806"/>
    </source>
</evidence>
<accession>A0A2H5F5Y2</accession>
<sequence>MNRTFLALPFGILGGALIGLMLGGLWVQHQLGVNAASADMFILIKQFPGLARSLTQPWLTGYQIAAAGLVATVLFTLAMSFTETLTQYGRAHFQSPAEIRKNGLLREIGGGLVFARLRTHSILGRILGRSRFIASGWDKFPHCLVVAPTRAGKGVGYVIPNTLLFPGSCVILDVKGEIFEATSRHRQRQGDEIFYFAPFDFEHPSHRYNPLERIGALANPDQQFTELSKLASYFLTTSEKGGAADFIVGARELFVAGGMLAIERGKPSIGEITRILFGGADKSEVYLARADELRHRQARATFVDFSGYADRTLSSYISVLKGAGLGLWLNPQVDRVTSGSDVSWQSIRMKPQTVYIVVNSDDIVTLAPLMRLLFGELIATLRSSLPNQKTEPWPVQIILDEFDQLGRMPIVVQSLKQLAGHGGRVSIITQSIPGLDTLYGENDRLSLESGAGMKFFISPNEKKTAAEVSEALGKTTRLSVSDSLSSDGYGWRRRSLSRRNEERPLMSPDEVRKLDASKVILIPERQNPILADRIVHYRDRYFSKIMAAQTGPLPYPGERHQIRSLRDEIEKLQGQVAQFRPLAYAPPAGITAKAVIAEVEAARPTMTEAEAQETLRQSDEEAMRKASDFRKKIKAKVPDA</sequence>
<evidence type="ECO:0000256" key="4">
    <source>
        <dbReference type="ARBA" id="ARBA00022692"/>
    </source>
</evidence>
<name>A0A2H5F5Y2_9RHOB</name>
<proteinExistence type="inferred from homology"/>
<keyword evidence="3" id="KW-1003">Cell membrane</keyword>
<dbReference type="PANTHER" id="PTHR37937">
    <property type="entry name" value="CONJUGATIVE TRANSFER: DNA TRANSPORT"/>
    <property type="match status" value="1"/>
</dbReference>
<dbReference type="InterPro" id="IPR003688">
    <property type="entry name" value="TraG/VirD4"/>
</dbReference>
<dbReference type="OrthoDB" id="9759295at2"/>
<evidence type="ECO:0000313" key="9">
    <source>
        <dbReference type="EMBL" id="AUH66956.1"/>
    </source>
</evidence>
<keyword evidence="4 8" id="KW-0812">Transmembrane</keyword>
<geneLocation type="plasmid" evidence="10">
    <name>ppz03</name>
</geneLocation>
<comment type="subcellular location">
    <subcellularLocation>
        <location evidence="1">Cell membrane</location>
        <topology evidence="1">Multi-pass membrane protein</topology>
    </subcellularLocation>
</comment>
<dbReference type="Proteomes" id="UP000234530">
    <property type="component" value="Plasmid pPZ03"/>
</dbReference>
<dbReference type="CDD" id="cd01127">
    <property type="entry name" value="TrwB_TraG_TraD_VirD4"/>
    <property type="match status" value="2"/>
</dbReference>
<evidence type="ECO:0000256" key="7">
    <source>
        <dbReference type="SAM" id="MobiDB-lite"/>
    </source>
</evidence>
<gene>
    <name evidence="9" type="ORF">CX676_21920</name>
</gene>
<keyword evidence="5 8" id="KW-1133">Transmembrane helix</keyword>
<evidence type="ECO:0000313" key="10">
    <source>
        <dbReference type="Proteomes" id="UP000234530"/>
    </source>
</evidence>
<dbReference type="AlphaFoldDB" id="A0A2H5F5Y2"/>
<dbReference type="InterPro" id="IPR027417">
    <property type="entry name" value="P-loop_NTPase"/>
</dbReference>
<protein>
    <submittedName>
        <fullName evidence="9">Type VI secretion protein</fullName>
    </submittedName>
</protein>
<dbReference type="PANTHER" id="PTHR37937:SF1">
    <property type="entry name" value="CONJUGATIVE TRANSFER: DNA TRANSPORT"/>
    <property type="match status" value="1"/>
</dbReference>